<dbReference type="PROSITE" id="PS00134">
    <property type="entry name" value="TRYPSIN_HIS"/>
    <property type="match status" value="1"/>
</dbReference>
<dbReference type="InterPro" id="IPR043504">
    <property type="entry name" value="Peptidase_S1_PA_chymotrypsin"/>
</dbReference>
<dbReference type="SMART" id="SM00020">
    <property type="entry name" value="Tryp_SPc"/>
    <property type="match status" value="1"/>
</dbReference>
<dbReference type="InterPro" id="IPR001314">
    <property type="entry name" value="Peptidase_S1A"/>
</dbReference>
<sequence>VCRMLSVLAVYGCGTPTYSPNSRVVNGEDAAPHSWPWQISLQYEKENAFYHTCGGTLITPSWVMTAAHCISSGRTYRVVVGEHDRSVNEAVEQVMPVDSADIFVHEKWRSSCAACGNDIALIKLSRVAQLNAEAELGCLPLAGQILPNNYPCYITGWGRLTTGGNLPDVLQQALLPVVDHNTCTQRDWWGSSIKTTMICAGGDLLSGCNGDSGGPLNCQALDGRWEVHGIASFVSSLGCNALKKPTVFTRVSAFNDWINNVSEQCERRVQIRRVSEQCERRVQIRRVSEQCSVAGRSAC</sequence>
<dbReference type="InterPro" id="IPR050850">
    <property type="entry name" value="Peptidase_S1_Elastase_sf"/>
</dbReference>
<protein>
    <recommendedName>
        <fullName evidence="8">Peptidase S1 domain-containing protein</fullName>
    </recommendedName>
</protein>
<evidence type="ECO:0000256" key="4">
    <source>
        <dbReference type="ARBA" id="ARBA00022825"/>
    </source>
</evidence>
<dbReference type="PROSITE" id="PS50240">
    <property type="entry name" value="TRYPSIN_DOM"/>
    <property type="match status" value="1"/>
</dbReference>
<keyword evidence="1 7" id="KW-0645">Protease</keyword>
<dbReference type="Pfam" id="PF00089">
    <property type="entry name" value="Trypsin"/>
    <property type="match status" value="1"/>
</dbReference>
<dbReference type="SUPFAM" id="SSF50494">
    <property type="entry name" value="Trypsin-like serine proteases"/>
    <property type="match status" value="1"/>
</dbReference>
<dbReference type="PANTHER" id="PTHR24257">
    <property type="entry name" value="CHYMOTRYPSIN-LIKE ELASTASE FAMILY MEMBER"/>
    <property type="match status" value="1"/>
</dbReference>
<feature type="domain" description="Peptidase S1" evidence="8">
    <location>
        <begin position="24"/>
        <end position="263"/>
    </location>
</feature>
<accession>A0A8C5PPE6</accession>
<evidence type="ECO:0000256" key="7">
    <source>
        <dbReference type="RuleBase" id="RU363034"/>
    </source>
</evidence>
<dbReference type="GO" id="GO:0005615">
    <property type="term" value="C:extracellular space"/>
    <property type="evidence" value="ECO:0007669"/>
    <property type="project" value="TreeGrafter"/>
</dbReference>
<dbReference type="GO" id="GO:0006508">
    <property type="term" value="P:proteolysis"/>
    <property type="evidence" value="ECO:0007669"/>
    <property type="project" value="UniProtKB-KW"/>
</dbReference>
<evidence type="ECO:0000256" key="3">
    <source>
        <dbReference type="ARBA" id="ARBA00022801"/>
    </source>
</evidence>
<dbReference type="AlphaFoldDB" id="A0A8C5PPE6"/>
<dbReference type="GeneTree" id="ENSGT01030000234528"/>
<evidence type="ECO:0000256" key="1">
    <source>
        <dbReference type="ARBA" id="ARBA00022670"/>
    </source>
</evidence>
<dbReference type="InterPro" id="IPR001254">
    <property type="entry name" value="Trypsin_dom"/>
</dbReference>
<dbReference type="InterPro" id="IPR018114">
    <property type="entry name" value="TRYPSIN_HIS"/>
</dbReference>
<dbReference type="FunFam" id="2.40.10.10:FF:000017">
    <property type="entry name" value="Chymotrypsin-like elastase family member 1"/>
    <property type="match status" value="1"/>
</dbReference>
<dbReference type="InterPro" id="IPR009003">
    <property type="entry name" value="Peptidase_S1_PA"/>
</dbReference>
<dbReference type="PRINTS" id="PR00722">
    <property type="entry name" value="CHYMOTRYPSIN"/>
</dbReference>
<proteinExistence type="predicted"/>
<reference evidence="9" key="1">
    <citation type="submission" date="2025-08" db="UniProtKB">
        <authorList>
            <consortium name="Ensembl"/>
        </authorList>
    </citation>
    <scope>IDENTIFICATION</scope>
</reference>
<evidence type="ECO:0000256" key="6">
    <source>
        <dbReference type="ARBA" id="ARBA00023157"/>
    </source>
</evidence>
<reference evidence="9" key="2">
    <citation type="submission" date="2025-09" db="UniProtKB">
        <authorList>
            <consortium name="Ensembl"/>
        </authorList>
    </citation>
    <scope>IDENTIFICATION</scope>
</reference>
<dbReference type="FunFam" id="2.40.10.10:FF:000004">
    <property type="entry name" value="Tryptase gamma 1"/>
    <property type="match status" value="1"/>
</dbReference>
<keyword evidence="5" id="KW-0865">Zymogen</keyword>
<name>A0A8C5PPE6_9ANUR</name>
<dbReference type="CDD" id="cd00190">
    <property type="entry name" value="Tryp_SPc"/>
    <property type="match status" value="1"/>
</dbReference>
<dbReference type="OrthoDB" id="10061449at2759"/>
<evidence type="ECO:0000256" key="5">
    <source>
        <dbReference type="ARBA" id="ARBA00023145"/>
    </source>
</evidence>
<keyword evidence="10" id="KW-1185">Reference proteome</keyword>
<dbReference type="Gene3D" id="2.40.10.10">
    <property type="entry name" value="Trypsin-like serine proteases"/>
    <property type="match status" value="2"/>
</dbReference>
<keyword evidence="6" id="KW-1015">Disulfide bond</keyword>
<keyword evidence="4 7" id="KW-0720">Serine protease</keyword>
<evidence type="ECO:0000259" key="8">
    <source>
        <dbReference type="PROSITE" id="PS50240"/>
    </source>
</evidence>
<dbReference type="Ensembl" id="ENSLLET00000026880.1">
    <property type="protein sequence ID" value="ENSLLEP00000025890.1"/>
    <property type="gene ID" value="ENSLLEG00000016201.1"/>
</dbReference>
<dbReference type="GO" id="GO:0004252">
    <property type="term" value="F:serine-type endopeptidase activity"/>
    <property type="evidence" value="ECO:0007669"/>
    <property type="project" value="InterPro"/>
</dbReference>
<evidence type="ECO:0000256" key="2">
    <source>
        <dbReference type="ARBA" id="ARBA00022729"/>
    </source>
</evidence>
<keyword evidence="3 7" id="KW-0378">Hydrolase</keyword>
<evidence type="ECO:0000313" key="9">
    <source>
        <dbReference type="Ensembl" id="ENSLLEP00000025890.1"/>
    </source>
</evidence>
<keyword evidence="2" id="KW-0732">Signal</keyword>
<evidence type="ECO:0000313" key="10">
    <source>
        <dbReference type="Proteomes" id="UP000694569"/>
    </source>
</evidence>
<dbReference type="Proteomes" id="UP000694569">
    <property type="component" value="Unplaced"/>
</dbReference>
<dbReference type="PANTHER" id="PTHR24257:SF22">
    <property type="entry name" value="CHYMOTRYPSIN-LIKE ELASTASE FAMILY MEMBER 3B"/>
    <property type="match status" value="1"/>
</dbReference>
<dbReference type="PROSITE" id="PS00135">
    <property type="entry name" value="TRYPSIN_SER"/>
    <property type="match status" value="1"/>
</dbReference>
<organism evidence="9 10">
    <name type="scientific">Leptobrachium leishanense</name>
    <name type="common">Leishan spiny toad</name>
    <dbReference type="NCBI Taxonomy" id="445787"/>
    <lineage>
        <taxon>Eukaryota</taxon>
        <taxon>Metazoa</taxon>
        <taxon>Chordata</taxon>
        <taxon>Craniata</taxon>
        <taxon>Vertebrata</taxon>
        <taxon>Euteleostomi</taxon>
        <taxon>Amphibia</taxon>
        <taxon>Batrachia</taxon>
        <taxon>Anura</taxon>
        <taxon>Pelobatoidea</taxon>
        <taxon>Megophryidae</taxon>
        <taxon>Leptobrachium</taxon>
    </lineage>
</organism>
<dbReference type="InterPro" id="IPR033116">
    <property type="entry name" value="TRYPSIN_SER"/>
</dbReference>